<dbReference type="Pfam" id="PF07228">
    <property type="entry name" value="SpoIIE"/>
    <property type="match status" value="1"/>
</dbReference>
<dbReference type="Pfam" id="PF00072">
    <property type="entry name" value="Response_reg"/>
    <property type="match status" value="1"/>
</dbReference>
<evidence type="ECO:0000259" key="3">
    <source>
        <dbReference type="PROSITE" id="PS50110"/>
    </source>
</evidence>
<dbReference type="InterPro" id="IPR001789">
    <property type="entry name" value="Sig_transdc_resp-reg_receiver"/>
</dbReference>
<dbReference type="InterPro" id="IPR001932">
    <property type="entry name" value="PPM-type_phosphatase-like_dom"/>
</dbReference>
<proteinExistence type="predicted"/>
<feature type="modified residue" description="4-aspartylphosphate" evidence="2">
    <location>
        <position position="64"/>
    </location>
</feature>
<gene>
    <name evidence="4" type="ORF">J8J14_15060</name>
</gene>
<dbReference type="RefSeq" id="WP_209380366.1">
    <property type="nucleotide sequence ID" value="NZ_JAGIZB010000014.1"/>
</dbReference>
<dbReference type="EMBL" id="JAGIZB010000014">
    <property type="protein sequence ID" value="MBP0446092.1"/>
    <property type="molecule type" value="Genomic_DNA"/>
</dbReference>
<dbReference type="InterPro" id="IPR052016">
    <property type="entry name" value="Bact_Sigma-Reg"/>
</dbReference>
<keyword evidence="2" id="KW-0597">Phosphoprotein</keyword>
<dbReference type="PROSITE" id="PS50110">
    <property type="entry name" value="RESPONSE_REGULATORY"/>
    <property type="match status" value="1"/>
</dbReference>
<sequence>MSAGVSTGMNEAVSILVVEDSSFNRLVLKKRLAELGYTGITEAVDGVEGLAAIERGAFDVVLLDLEMPRLDGIGVLEALHAARGAAPPVIVISALTEMEKIVRCIELGAEDYLPKSFDPPLLRARLGAVLEKKRLRDLADHRLAALEAELESARAAQLDLVPRDFASITPPALSLHAAMIPARQVGGDLYDAVRLGPGLLMACVADVSGKGAPAGLTMARSLGLIRSSAAYLAAQGGVPDPAAILAHANDDLARENDSQTFVTVVLAVIDAASGTGRIALAGHEDPFVLAEGSARALANLSRQPPLGTMEGFPYRSDALALGPGEALFLFSDGVTEAEDGAEGFFGRERLAEILGRAGGAPAPMVVEAVLEAVHGFAAGAPQADDITVLVVRRN</sequence>
<feature type="domain" description="Response regulatory" evidence="3">
    <location>
        <begin position="14"/>
        <end position="130"/>
    </location>
</feature>
<dbReference type="Gene3D" id="3.60.40.10">
    <property type="entry name" value="PPM-type phosphatase domain"/>
    <property type="match status" value="1"/>
</dbReference>
<keyword evidence="1" id="KW-0378">Hydrolase</keyword>
<comment type="caution">
    <text evidence="4">The sequence shown here is derived from an EMBL/GenBank/DDBJ whole genome shotgun (WGS) entry which is preliminary data.</text>
</comment>
<evidence type="ECO:0000313" key="5">
    <source>
        <dbReference type="Proteomes" id="UP000681594"/>
    </source>
</evidence>
<evidence type="ECO:0000313" key="4">
    <source>
        <dbReference type="EMBL" id="MBP0446092.1"/>
    </source>
</evidence>
<dbReference type="Gene3D" id="3.40.50.2300">
    <property type="match status" value="1"/>
</dbReference>
<dbReference type="SUPFAM" id="SSF52172">
    <property type="entry name" value="CheY-like"/>
    <property type="match status" value="1"/>
</dbReference>
<dbReference type="PANTHER" id="PTHR43156">
    <property type="entry name" value="STAGE II SPORULATION PROTEIN E-RELATED"/>
    <property type="match status" value="1"/>
</dbReference>
<dbReference type="PANTHER" id="PTHR43156:SF2">
    <property type="entry name" value="STAGE II SPORULATION PROTEIN E"/>
    <property type="match status" value="1"/>
</dbReference>
<reference evidence="4 5" key="1">
    <citation type="submission" date="2021-03" db="EMBL/GenBank/DDBJ databases">
        <authorList>
            <person name="So Y."/>
        </authorList>
    </citation>
    <scope>NUCLEOTIDE SEQUENCE [LARGE SCALE GENOMIC DNA]</scope>
    <source>
        <strain evidence="4 5">SSH11</strain>
    </source>
</reference>
<dbReference type="SUPFAM" id="SSF81606">
    <property type="entry name" value="PP2C-like"/>
    <property type="match status" value="1"/>
</dbReference>
<dbReference type="SMART" id="SM00331">
    <property type="entry name" value="PP2C_SIG"/>
    <property type="match status" value="1"/>
</dbReference>
<protein>
    <submittedName>
        <fullName evidence="4">SpoIIE family protein phosphatase</fullName>
    </submittedName>
</protein>
<dbReference type="Proteomes" id="UP000681594">
    <property type="component" value="Unassembled WGS sequence"/>
</dbReference>
<dbReference type="InterPro" id="IPR036457">
    <property type="entry name" value="PPM-type-like_dom_sf"/>
</dbReference>
<organism evidence="4 5">
    <name type="scientific">Pararoseomonas baculiformis</name>
    <dbReference type="NCBI Taxonomy" id="2820812"/>
    <lineage>
        <taxon>Bacteria</taxon>
        <taxon>Pseudomonadati</taxon>
        <taxon>Pseudomonadota</taxon>
        <taxon>Alphaproteobacteria</taxon>
        <taxon>Acetobacterales</taxon>
        <taxon>Acetobacteraceae</taxon>
        <taxon>Pararoseomonas</taxon>
    </lineage>
</organism>
<dbReference type="InterPro" id="IPR011006">
    <property type="entry name" value="CheY-like_superfamily"/>
</dbReference>
<dbReference type="SMART" id="SM00448">
    <property type="entry name" value="REC"/>
    <property type="match status" value="1"/>
</dbReference>
<keyword evidence="5" id="KW-1185">Reference proteome</keyword>
<evidence type="ECO:0000256" key="2">
    <source>
        <dbReference type="PROSITE-ProRule" id="PRU00169"/>
    </source>
</evidence>
<accession>A0ABS4AGE4</accession>
<evidence type="ECO:0000256" key="1">
    <source>
        <dbReference type="ARBA" id="ARBA00022801"/>
    </source>
</evidence>
<name>A0ABS4AGE4_9PROT</name>